<dbReference type="AlphaFoldDB" id="A0A0F8Z277"/>
<sequence>MQDQGDSVWLKRGRPILDAAASGKDVLIRIHTEEWTPTEEHTYPDATSWQRRMWLTLVGGDAYAVYTEQLGYSPQLADEVRIETAILD</sequence>
<organism evidence="1">
    <name type="scientific">marine sediment metagenome</name>
    <dbReference type="NCBI Taxonomy" id="412755"/>
    <lineage>
        <taxon>unclassified sequences</taxon>
        <taxon>metagenomes</taxon>
        <taxon>ecological metagenomes</taxon>
    </lineage>
</organism>
<name>A0A0F8Z277_9ZZZZ</name>
<comment type="caution">
    <text evidence="1">The sequence shown here is derived from an EMBL/GenBank/DDBJ whole genome shotgun (WGS) entry which is preliminary data.</text>
</comment>
<evidence type="ECO:0000313" key="1">
    <source>
        <dbReference type="EMBL" id="KKK60519.1"/>
    </source>
</evidence>
<proteinExistence type="predicted"/>
<dbReference type="EMBL" id="LAZR01062927">
    <property type="protein sequence ID" value="KKK60519.1"/>
    <property type="molecule type" value="Genomic_DNA"/>
</dbReference>
<accession>A0A0F8Z277</accession>
<reference evidence="1" key="1">
    <citation type="journal article" date="2015" name="Nature">
        <title>Complex archaea that bridge the gap between prokaryotes and eukaryotes.</title>
        <authorList>
            <person name="Spang A."/>
            <person name="Saw J.H."/>
            <person name="Jorgensen S.L."/>
            <person name="Zaremba-Niedzwiedzka K."/>
            <person name="Martijn J."/>
            <person name="Lind A.E."/>
            <person name="van Eijk R."/>
            <person name="Schleper C."/>
            <person name="Guy L."/>
            <person name="Ettema T.J."/>
        </authorList>
    </citation>
    <scope>NUCLEOTIDE SEQUENCE</scope>
</reference>
<protein>
    <submittedName>
        <fullName evidence="1">Uncharacterized protein</fullName>
    </submittedName>
</protein>
<gene>
    <name evidence="1" type="ORF">LCGC14_3023550</name>
</gene>